<protein>
    <recommendedName>
        <fullName evidence="2">dTDP-4-dehydrorhamnose reductase</fullName>
        <ecNumber evidence="2">1.1.1.133</ecNumber>
    </recommendedName>
</protein>
<dbReference type="GO" id="GO:0008831">
    <property type="term" value="F:dTDP-4-dehydrorhamnose reductase activity"/>
    <property type="evidence" value="ECO:0007669"/>
    <property type="project" value="UniProtKB-EC"/>
</dbReference>
<keyword evidence="5" id="KW-1185">Reference proteome</keyword>
<accession>A0A1H0LAN3</accession>
<comment type="pathway">
    <text evidence="2">Carbohydrate biosynthesis; dTDP-L-rhamnose biosynthesis.</text>
</comment>
<sequence length="290" mass="31053">MTRWLVTGAGGMLGLDLQVTLALAGVDEDDVTALTRDDLDVTDPEAVRDAVRGHDVVVNCAAYTAVDAAESHEGQAFSVNAVGAANVADACRTSGARLVHLSTDYVFAGDADEPYAEDAALVPLSAYGRTKAAGEWAVQARCPQAWIVRTAWLYGAAGPNFVKTMAALAQRHDTLDVVDDQRGQPTWTMDVARAVLRVVDGSAPFGVWHATSQGDTTKYGLTREIFRLLGLDPDRVRPTTSDAFPLPAPRPAYSVLGHDAWRMARLPLLPRWEASLAESIEDVVAEPPTS</sequence>
<dbReference type="EC" id="1.1.1.133" evidence="2"/>
<organism evidence="4 5">
    <name type="scientific">Pedococcus dokdonensis</name>
    <dbReference type="NCBI Taxonomy" id="443156"/>
    <lineage>
        <taxon>Bacteria</taxon>
        <taxon>Bacillati</taxon>
        <taxon>Actinomycetota</taxon>
        <taxon>Actinomycetes</taxon>
        <taxon>Micrococcales</taxon>
        <taxon>Intrasporangiaceae</taxon>
        <taxon>Pedococcus</taxon>
    </lineage>
</organism>
<evidence type="ECO:0000256" key="2">
    <source>
        <dbReference type="RuleBase" id="RU364082"/>
    </source>
</evidence>
<reference evidence="5" key="1">
    <citation type="submission" date="2016-10" db="EMBL/GenBank/DDBJ databases">
        <authorList>
            <person name="Varghese N."/>
            <person name="Submissions S."/>
        </authorList>
    </citation>
    <scope>NUCLEOTIDE SEQUENCE [LARGE SCALE GENOMIC DNA]</scope>
    <source>
        <strain evidence="5">DSM 22329</strain>
    </source>
</reference>
<evidence type="ECO:0000313" key="5">
    <source>
        <dbReference type="Proteomes" id="UP000199077"/>
    </source>
</evidence>
<dbReference type="CDD" id="cd05254">
    <property type="entry name" value="dTDP_HR_like_SDR_e"/>
    <property type="match status" value="1"/>
</dbReference>
<dbReference type="UniPathway" id="UPA00124"/>
<comment type="similarity">
    <text evidence="1 2">Belongs to the dTDP-4-dehydrorhamnose reductase family.</text>
</comment>
<dbReference type="PANTHER" id="PTHR10491">
    <property type="entry name" value="DTDP-4-DEHYDRORHAMNOSE REDUCTASE"/>
    <property type="match status" value="1"/>
</dbReference>
<evidence type="ECO:0000256" key="1">
    <source>
        <dbReference type="ARBA" id="ARBA00010944"/>
    </source>
</evidence>
<dbReference type="RefSeq" id="WP_091780397.1">
    <property type="nucleotide sequence ID" value="NZ_LT629711.1"/>
</dbReference>
<dbReference type="InterPro" id="IPR005913">
    <property type="entry name" value="dTDP_dehydrorham_reduct"/>
</dbReference>
<comment type="function">
    <text evidence="2">Catalyzes the reduction of dTDP-6-deoxy-L-lyxo-4-hexulose to yield dTDP-L-rhamnose.</text>
</comment>
<dbReference type="GO" id="GO:0019305">
    <property type="term" value="P:dTDP-rhamnose biosynthetic process"/>
    <property type="evidence" value="ECO:0007669"/>
    <property type="project" value="UniProtKB-UniPathway"/>
</dbReference>
<name>A0A1H0LAN3_9MICO</name>
<keyword evidence="2" id="KW-0560">Oxidoreductase</keyword>
<dbReference type="NCBIfam" id="TIGR01214">
    <property type="entry name" value="rmlD"/>
    <property type="match status" value="1"/>
</dbReference>
<dbReference type="SUPFAM" id="SSF51735">
    <property type="entry name" value="NAD(P)-binding Rossmann-fold domains"/>
    <property type="match status" value="1"/>
</dbReference>
<evidence type="ECO:0000259" key="3">
    <source>
        <dbReference type="Pfam" id="PF04321"/>
    </source>
</evidence>
<dbReference type="GO" id="GO:0005829">
    <property type="term" value="C:cytosol"/>
    <property type="evidence" value="ECO:0007669"/>
    <property type="project" value="TreeGrafter"/>
</dbReference>
<dbReference type="Gene3D" id="3.90.25.10">
    <property type="entry name" value="UDP-galactose 4-epimerase, domain 1"/>
    <property type="match status" value="1"/>
</dbReference>
<dbReference type="Pfam" id="PF04321">
    <property type="entry name" value="RmlD_sub_bind"/>
    <property type="match status" value="1"/>
</dbReference>
<dbReference type="InterPro" id="IPR029903">
    <property type="entry name" value="RmlD-like-bd"/>
</dbReference>
<dbReference type="Proteomes" id="UP000199077">
    <property type="component" value="Chromosome I"/>
</dbReference>
<evidence type="ECO:0000313" key="4">
    <source>
        <dbReference type="EMBL" id="SDO65126.1"/>
    </source>
</evidence>
<dbReference type="PANTHER" id="PTHR10491:SF4">
    <property type="entry name" value="METHIONINE ADENOSYLTRANSFERASE 2 SUBUNIT BETA"/>
    <property type="match status" value="1"/>
</dbReference>
<keyword evidence="2" id="KW-0521">NADP</keyword>
<dbReference type="AlphaFoldDB" id="A0A1H0LAN3"/>
<dbReference type="InterPro" id="IPR036291">
    <property type="entry name" value="NAD(P)-bd_dom_sf"/>
</dbReference>
<proteinExistence type="inferred from homology"/>
<gene>
    <name evidence="4" type="ORF">SAMN04489867_0239</name>
</gene>
<dbReference type="STRING" id="443156.SAMN04489867_0239"/>
<dbReference type="EMBL" id="LT629711">
    <property type="protein sequence ID" value="SDO65126.1"/>
    <property type="molecule type" value="Genomic_DNA"/>
</dbReference>
<dbReference type="OrthoDB" id="9803892at2"/>
<dbReference type="Gene3D" id="3.40.50.720">
    <property type="entry name" value="NAD(P)-binding Rossmann-like Domain"/>
    <property type="match status" value="1"/>
</dbReference>
<feature type="domain" description="RmlD-like substrate binding" evidence="3">
    <location>
        <begin position="4"/>
        <end position="283"/>
    </location>
</feature>